<evidence type="ECO:0000313" key="15">
    <source>
        <dbReference type="EMBL" id="KAJ8406215.1"/>
    </source>
</evidence>
<dbReference type="GO" id="GO:0038187">
    <property type="term" value="F:pattern recognition receptor activity"/>
    <property type="evidence" value="ECO:0007669"/>
    <property type="project" value="TreeGrafter"/>
</dbReference>
<dbReference type="AlphaFoldDB" id="A0AAD7WRD3"/>
<dbReference type="InterPro" id="IPR001611">
    <property type="entry name" value="Leu-rich_rpt"/>
</dbReference>
<dbReference type="Proteomes" id="UP001221898">
    <property type="component" value="Unassembled WGS sequence"/>
</dbReference>
<name>A0AAD7WRD3_9TELE</name>
<dbReference type="InterPro" id="IPR032675">
    <property type="entry name" value="LRR_dom_sf"/>
</dbReference>
<evidence type="ECO:0000256" key="7">
    <source>
        <dbReference type="ARBA" id="ARBA00022753"/>
    </source>
</evidence>
<keyword evidence="8 13" id="KW-1133">Transmembrane helix</keyword>
<evidence type="ECO:0000256" key="9">
    <source>
        <dbReference type="ARBA" id="ARBA00023136"/>
    </source>
</evidence>
<evidence type="ECO:0000256" key="3">
    <source>
        <dbReference type="ARBA" id="ARBA00022614"/>
    </source>
</evidence>
<evidence type="ECO:0000256" key="4">
    <source>
        <dbReference type="ARBA" id="ARBA00022692"/>
    </source>
</evidence>
<evidence type="ECO:0000256" key="12">
    <source>
        <dbReference type="SAM" id="MobiDB-lite"/>
    </source>
</evidence>
<dbReference type="EMBL" id="JAINUG010000044">
    <property type="protein sequence ID" value="KAJ8406215.1"/>
    <property type="molecule type" value="Genomic_DNA"/>
</dbReference>
<keyword evidence="9 13" id="KW-0472">Membrane</keyword>
<dbReference type="GO" id="GO:0032755">
    <property type="term" value="P:positive regulation of interleukin-6 production"/>
    <property type="evidence" value="ECO:0007669"/>
    <property type="project" value="TreeGrafter"/>
</dbReference>
<feature type="chain" id="PRO_5041961256" description="LRRCT domain-containing protein" evidence="14">
    <location>
        <begin position="24"/>
        <end position="304"/>
    </location>
</feature>
<dbReference type="PANTHER" id="PTHR47410">
    <property type="entry name" value="TOLL-LIKE RECEPTOR 7-RELATED"/>
    <property type="match status" value="1"/>
</dbReference>
<feature type="transmembrane region" description="Helical" evidence="13">
    <location>
        <begin position="230"/>
        <end position="252"/>
    </location>
</feature>
<dbReference type="GO" id="GO:0005768">
    <property type="term" value="C:endosome"/>
    <property type="evidence" value="ECO:0007669"/>
    <property type="project" value="UniProtKB-SubCell"/>
</dbReference>
<evidence type="ECO:0000256" key="1">
    <source>
        <dbReference type="ARBA" id="ARBA00004177"/>
    </source>
</evidence>
<keyword evidence="5 14" id="KW-0732">Signal</keyword>
<gene>
    <name evidence="15" type="ORF">AAFF_G00304460</name>
</gene>
<dbReference type="PROSITE" id="PS51450">
    <property type="entry name" value="LRR"/>
    <property type="match status" value="1"/>
</dbReference>
<dbReference type="GO" id="GO:0051607">
    <property type="term" value="P:defense response to virus"/>
    <property type="evidence" value="ECO:0007669"/>
    <property type="project" value="TreeGrafter"/>
</dbReference>
<evidence type="ECO:0000256" key="11">
    <source>
        <dbReference type="ARBA" id="ARBA00023180"/>
    </source>
</evidence>
<feature type="region of interest" description="Disordered" evidence="12">
    <location>
        <begin position="261"/>
        <end position="304"/>
    </location>
</feature>
<evidence type="ECO:0008006" key="17">
    <source>
        <dbReference type="Google" id="ProtNLM"/>
    </source>
</evidence>
<comment type="caution">
    <text evidence="15">The sequence shown here is derived from an EMBL/GenBank/DDBJ whole genome shotgun (WGS) entry which is preliminary data.</text>
</comment>
<sequence length="304" mass="32617">MVSGGLVLPWVLLLSVMDGGVSGCECPQATILAQFPSEAPPESCCLNYSGSTFGSVTWALFSNVTALEVLDLTDCNITHIQGAAALPAQLSELYLGRNALTALPERFLANAPGLRVLDLGGNFLERVPGDFLRSTSRLRELRLDSNRLSALPRGVFKPSLERLELSGNPWDCACPLVEELQGLGRRLGHRGNDSSWQGTVGNVTCASPVDLAGRSAWSVRTADVCQIPGLTVLFILLPLLLLLALALCWCCGRKRKRKEGSFRPAKWDPEPGAAGAHRNGSEHDRRQGHPNPARRAGRAAGTCS</sequence>
<dbReference type="GO" id="GO:0005886">
    <property type="term" value="C:plasma membrane"/>
    <property type="evidence" value="ECO:0007669"/>
    <property type="project" value="TreeGrafter"/>
</dbReference>
<proteinExistence type="predicted"/>
<evidence type="ECO:0000256" key="14">
    <source>
        <dbReference type="SAM" id="SignalP"/>
    </source>
</evidence>
<keyword evidence="16" id="KW-1185">Reference proteome</keyword>
<evidence type="ECO:0000256" key="10">
    <source>
        <dbReference type="ARBA" id="ARBA00023170"/>
    </source>
</evidence>
<keyword evidence="3" id="KW-0433">Leucine-rich repeat</keyword>
<dbReference type="GO" id="GO:0002224">
    <property type="term" value="P:toll-like receptor signaling pathway"/>
    <property type="evidence" value="ECO:0007669"/>
    <property type="project" value="TreeGrafter"/>
</dbReference>
<accession>A0AAD7WRD3</accession>
<reference evidence="15" key="1">
    <citation type="journal article" date="2023" name="Science">
        <title>Genome structures resolve the early diversification of teleost fishes.</title>
        <authorList>
            <person name="Parey E."/>
            <person name="Louis A."/>
            <person name="Montfort J."/>
            <person name="Bouchez O."/>
            <person name="Roques C."/>
            <person name="Iampietro C."/>
            <person name="Lluch J."/>
            <person name="Castinel A."/>
            <person name="Donnadieu C."/>
            <person name="Desvignes T."/>
            <person name="Floi Bucao C."/>
            <person name="Jouanno E."/>
            <person name="Wen M."/>
            <person name="Mejri S."/>
            <person name="Dirks R."/>
            <person name="Jansen H."/>
            <person name="Henkel C."/>
            <person name="Chen W.J."/>
            <person name="Zahm M."/>
            <person name="Cabau C."/>
            <person name="Klopp C."/>
            <person name="Thompson A.W."/>
            <person name="Robinson-Rechavi M."/>
            <person name="Braasch I."/>
            <person name="Lecointre G."/>
            <person name="Bobe J."/>
            <person name="Postlethwait J.H."/>
            <person name="Berthelot C."/>
            <person name="Roest Crollius H."/>
            <person name="Guiguen Y."/>
        </authorList>
    </citation>
    <scope>NUCLEOTIDE SEQUENCE</scope>
    <source>
        <strain evidence="15">NC1722</strain>
    </source>
</reference>
<dbReference type="SMART" id="SM00369">
    <property type="entry name" value="LRR_TYP"/>
    <property type="match status" value="4"/>
</dbReference>
<evidence type="ECO:0000256" key="8">
    <source>
        <dbReference type="ARBA" id="ARBA00022989"/>
    </source>
</evidence>
<dbReference type="GO" id="GO:0007249">
    <property type="term" value="P:canonical NF-kappaB signal transduction"/>
    <property type="evidence" value="ECO:0007669"/>
    <property type="project" value="TreeGrafter"/>
</dbReference>
<keyword evidence="7" id="KW-0967">Endosome</keyword>
<dbReference type="InterPro" id="IPR003591">
    <property type="entry name" value="Leu-rich_rpt_typical-subtyp"/>
</dbReference>
<evidence type="ECO:0000256" key="6">
    <source>
        <dbReference type="ARBA" id="ARBA00022737"/>
    </source>
</evidence>
<dbReference type="SUPFAM" id="SSF52058">
    <property type="entry name" value="L domain-like"/>
    <property type="match status" value="1"/>
</dbReference>
<dbReference type="Gene3D" id="3.80.10.10">
    <property type="entry name" value="Ribonuclease Inhibitor"/>
    <property type="match status" value="1"/>
</dbReference>
<evidence type="ECO:0000256" key="5">
    <source>
        <dbReference type="ARBA" id="ARBA00022729"/>
    </source>
</evidence>
<feature type="signal peptide" evidence="14">
    <location>
        <begin position="1"/>
        <end position="23"/>
    </location>
</feature>
<evidence type="ECO:0000256" key="2">
    <source>
        <dbReference type="ARBA" id="ARBA00004370"/>
    </source>
</evidence>
<organism evidence="15 16">
    <name type="scientific">Aldrovandia affinis</name>
    <dbReference type="NCBI Taxonomy" id="143900"/>
    <lineage>
        <taxon>Eukaryota</taxon>
        <taxon>Metazoa</taxon>
        <taxon>Chordata</taxon>
        <taxon>Craniata</taxon>
        <taxon>Vertebrata</taxon>
        <taxon>Euteleostomi</taxon>
        <taxon>Actinopterygii</taxon>
        <taxon>Neopterygii</taxon>
        <taxon>Teleostei</taxon>
        <taxon>Notacanthiformes</taxon>
        <taxon>Halosauridae</taxon>
        <taxon>Aldrovandia</taxon>
    </lineage>
</organism>
<evidence type="ECO:0000256" key="13">
    <source>
        <dbReference type="SAM" id="Phobius"/>
    </source>
</evidence>
<keyword evidence="6" id="KW-0677">Repeat</keyword>
<keyword evidence="10" id="KW-0675">Receptor</keyword>
<evidence type="ECO:0000313" key="16">
    <source>
        <dbReference type="Proteomes" id="UP001221898"/>
    </source>
</evidence>
<protein>
    <recommendedName>
        <fullName evidence="17">LRRCT domain-containing protein</fullName>
    </recommendedName>
</protein>
<keyword evidence="11" id="KW-0325">Glycoprotein</keyword>
<comment type="subcellular location">
    <subcellularLocation>
        <location evidence="1">Endosome</location>
    </subcellularLocation>
    <subcellularLocation>
        <location evidence="2">Membrane</location>
    </subcellularLocation>
</comment>
<keyword evidence="4 13" id="KW-0812">Transmembrane</keyword>
<dbReference type="PANTHER" id="PTHR47410:SF5">
    <property type="entry name" value="TOLL-LIKE RECEPTOR 3"/>
    <property type="match status" value="1"/>
</dbReference>